<name>A0A507ZYY0_9ACTO</name>
<evidence type="ECO:0000313" key="1">
    <source>
        <dbReference type="EMBL" id="TQD41791.1"/>
    </source>
</evidence>
<proteinExistence type="predicted"/>
<dbReference type="RefSeq" id="WP_021606560.1">
    <property type="nucleotide sequence ID" value="NZ_JASPFB010000014.1"/>
</dbReference>
<protein>
    <submittedName>
        <fullName evidence="1">Uncharacterized protein</fullName>
    </submittedName>
</protein>
<evidence type="ECO:0000313" key="2">
    <source>
        <dbReference type="Proteomes" id="UP000319010"/>
    </source>
</evidence>
<accession>A0A507ZYY0</accession>
<reference evidence="1 2" key="1">
    <citation type="submission" date="2019-06" db="EMBL/GenBank/DDBJ databases">
        <title>Draft genome sequence of Actinomyces johnsonii CCUG 34287T.</title>
        <authorList>
            <person name="Salva-Serra F."/>
            <person name="Cardew S."/>
            <person name="Moore E."/>
        </authorList>
    </citation>
    <scope>NUCLEOTIDE SEQUENCE [LARGE SCALE GENOMIC DNA]</scope>
    <source>
        <strain evidence="1 2">CCUG 34287</strain>
    </source>
</reference>
<dbReference type="Proteomes" id="UP000319010">
    <property type="component" value="Unassembled WGS sequence"/>
</dbReference>
<organism evidence="1 2">
    <name type="scientific">Actinomyces johnsonii</name>
    <dbReference type="NCBI Taxonomy" id="544581"/>
    <lineage>
        <taxon>Bacteria</taxon>
        <taxon>Bacillati</taxon>
        <taxon>Actinomycetota</taxon>
        <taxon>Actinomycetes</taxon>
        <taxon>Actinomycetales</taxon>
        <taxon>Actinomycetaceae</taxon>
        <taxon>Actinomyces</taxon>
    </lineage>
</organism>
<sequence>MSTTWAPVTFYEIRVGDTVRTLDHRTGEVIAAGQVDHIIHCKDHDRAVSHSMGLLARSDYPHIERRASWSPVQPTAPNGS</sequence>
<comment type="caution">
    <text evidence="1">The sequence shown here is derived from an EMBL/GenBank/DDBJ whole genome shotgun (WGS) entry which is preliminary data.</text>
</comment>
<gene>
    <name evidence="1" type="ORF">FK256_12410</name>
</gene>
<dbReference type="EMBL" id="VICB01000022">
    <property type="protein sequence ID" value="TQD41791.1"/>
    <property type="molecule type" value="Genomic_DNA"/>
</dbReference>
<dbReference type="AlphaFoldDB" id="A0A507ZYY0"/>